<protein>
    <submittedName>
        <fullName evidence="6">Tyrosine-type recombinase/integrase</fullName>
    </submittedName>
</protein>
<keyword evidence="1 3" id="KW-0238">DNA-binding</keyword>
<dbReference type="EMBL" id="JADCKL010000005">
    <property type="protein sequence ID" value="MBE5063300.1"/>
    <property type="molecule type" value="Genomic_DNA"/>
</dbReference>
<gene>
    <name evidence="6" type="ORF">INF30_08495</name>
</gene>
<accession>A0ABR9RL43</accession>
<comment type="caution">
    <text evidence="6">The sequence shown here is derived from an EMBL/GenBank/DDBJ whole genome shotgun (WGS) entry which is preliminary data.</text>
</comment>
<organism evidence="6 7">
    <name type="scientific">Claveliimonas monacensis</name>
    <dbReference type="NCBI Taxonomy" id="2779351"/>
    <lineage>
        <taxon>Bacteria</taxon>
        <taxon>Bacillati</taxon>
        <taxon>Bacillota</taxon>
        <taxon>Clostridia</taxon>
        <taxon>Lachnospirales</taxon>
        <taxon>Lachnospiraceae</taxon>
        <taxon>Claveliimonas</taxon>
    </lineage>
</organism>
<dbReference type="SUPFAM" id="SSF56349">
    <property type="entry name" value="DNA breaking-rejoining enzymes"/>
    <property type="match status" value="1"/>
</dbReference>
<dbReference type="InterPro" id="IPR050090">
    <property type="entry name" value="Tyrosine_recombinase_XerCD"/>
</dbReference>
<evidence type="ECO:0000256" key="1">
    <source>
        <dbReference type="ARBA" id="ARBA00023125"/>
    </source>
</evidence>
<dbReference type="InterPro" id="IPR010998">
    <property type="entry name" value="Integrase_recombinase_N"/>
</dbReference>
<evidence type="ECO:0000256" key="2">
    <source>
        <dbReference type="ARBA" id="ARBA00023172"/>
    </source>
</evidence>
<evidence type="ECO:0000256" key="3">
    <source>
        <dbReference type="PROSITE-ProRule" id="PRU01248"/>
    </source>
</evidence>
<evidence type="ECO:0000313" key="7">
    <source>
        <dbReference type="Proteomes" id="UP000758652"/>
    </source>
</evidence>
<dbReference type="InterPro" id="IPR011010">
    <property type="entry name" value="DNA_brk_join_enz"/>
</dbReference>
<dbReference type="InterPro" id="IPR002104">
    <property type="entry name" value="Integrase_catalytic"/>
</dbReference>
<name>A0ABR9RL43_9FIRM</name>
<dbReference type="PROSITE" id="PS51900">
    <property type="entry name" value="CB"/>
    <property type="match status" value="1"/>
</dbReference>
<dbReference type="Gene3D" id="1.10.443.10">
    <property type="entry name" value="Intergrase catalytic core"/>
    <property type="match status" value="1"/>
</dbReference>
<dbReference type="Proteomes" id="UP000758652">
    <property type="component" value="Unassembled WGS sequence"/>
</dbReference>
<dbReference type="PROSITE" id="PS51898">
    <property type="entry name" value="TYR_RECOMBINASE"/>
    <property type="match status" value="1"/>
</dbReference>
<dbReference type="InterPro" id="IPR044068">
    <property type="entry name" value="CB"/>
</dbReference>
<feature type="domain" description="Tyr recombinase" evidence="4">
    <location>
        <begin position="104"/>
        <end position="281"/>
    </location>
</feature>
<feature type="domain" description="Core-binding (CB)" evidence="5">
    <location>
        <begin position="7"/>
        <end position="86"/>
    </location>
</feature>
<dbReference type="Pfam" id="PF00589">
    <property type="entry name" value="Phage_integrase"/>
    <property type="match status" value="1"/>
</dbReference>
<evidence type="ECO:0000259" key="4">
    <source>
        <dbReference type="PROSITE" id="PS51898"/>
    </source>
</evidence>
<keyword evidence="2" id="KW-0233">DNA recombination</keyword>
<keyword evidence="7" id="KW-1185">Reference proteome</keyword>
<dbReference type="InterPro" id="IPR013762">
    <property type="entry name" value="Integrase-like_cat_sf"/>
</dbReference>
<dbReference type="PANTHER" id="PTHR30349:SF89">
    <property type="entry name" value="INTEGRASE_RECOMBINASE"/>
    <property type="match status" value="1"/>
</dbReference>
<dbReference type="PANTHER" id="PTHR30349">
    <property type="entry name" value="PHAGE INTEGRASE-RELATED"/>
    <property type="match status" value="1"/>
</dbReference>
<dbReference type="RefSeq" id="WP_226394891.1">
    <property type="nucleotide sequence ID" value="NZ_JADCKL010000005.1"/>
</dbReference>
<dbReference type="Gene3D" id="1.10.150.130">
    <property type="match status" value="1"/>
</dbReference>
<evidence type="ECO:0000313" key="6">
    <source>
        <dbReference type="EMBL" id="MBE5063300.1"/>
    </source>
</evidence>
<proteinExistence type="predicted"/>
<evidence type="ECO:0000259" key="5">
    <source>
        <dbReference type="PROSITE" id="PS51900"/>
    </source>
</evidence>
<reference evidence="6 7" key="1">
    <citation type="submission" date="2020-10" db="EMBL/GenBank/DDBJ databases">
        <title>ChiBAC.</title>
        <authorList>
            <person name="Zenner C."/>
            <person name="Hitch T.C.A."/>
            <person name="Clavel T."/>
        </authorList>
    </citation>
    <scope>NUCLEOTIDE SEQUENCE [LARGE SCALE GENOMIC DNA]</scope>
    <source>
        <strain evidence="6 7">DSM 108991</strain>
    </source>
</reference>
<sequence length="289" mass="34135">MEKKTFRIRKHDMENFREYLQEKENSSATIEKYTRDMKKFWGFCGGDQEIGKERLLEYKEWLMNSYSVNSANSMIAALNQFLVFIGMERLRIKRIRMQRADIQRSGKHLDREEFRRLVRTARAEGKDQLAMIMETMCATGIRVSELKFFKVESIKSGIVRVWNKGKYRVVIIPAALRKRLLLYILYISKNHIRSGLIFCTRTGKEKNRSNIWKEMKRIADKAGIALEKVFPHNLRHLFARTFYKVTKNLLNLADILGHSSLEVTRNYASDGINEWKRNLEKIELLENAT</sequence>